<gene>
    <name evidence="2" type="ORF">BKG82_23890</name>
</gene>
<sequence>MSSLDGLVAETGRVLSDARRLFGAAPLEASLPSAQQLMAGRAAVAPVGQAAAANWQGEAATTYAATNADQVHALDRTVAADGQVNPALTHAGQAAAAGARSMDNLIAQTRAGVSALAPSTRSAAGQQQLASFLQGQLNQAKGLLQNFQQRNAEIAGTIQSADYGRLSGSHGKESPPAAPLDSRTWKPGDKRHMPYDAGPGGMGPPNFPDSPPWVDIWDRSGADDPDKVPHYFVRSDEIPGYKVYPPGALGPPTVVDERGNPDPYVQLGPNTGVWVPQSAFPGAKIYPPGSNPLPPYGYDEWLPGSGIYMWHSDLTPEPYNPSGPLGPPTYPQEGH</sequence>
<accession>A0A1S1LJI6</accession>
<name>A0A1S1LJI6_MYCCH</name>
<feature type="region of interest" description="Disordered" evidence="1">
    <location>
        <begin position="165"/>
        <end position="193"/>
    </location>
</feature>
<reference evidence="2 3" key="1">
    <citation type="submission" date="2016-10" db="EMBL/GenBank/DDBJ databases">
        <title>Evaluation of Human, Veterinary and Environmental Mycobacterium chelonae Isolates by Core Genome Phylogenomic Analysis, Targeted Gene Comparison, and Anti-microbial Susceptibility Patterns: A Tale of Mistaken Identities.</title>
        <authorList>
            <person name="Fogelson S.B."/>
            <person name="Camus A.C."/>
            <person name="Lorenz W."/>
            <person name="Vasireddy R."/>
            <person name="Vasireddy S."/>
            <person name="Smith T."/>
            <person name="Brown-Elliott B.A."/>
            <person name="Wallace R.J.Jr."/>
            <person name="Hasan N.A."/>
            <person name="Reischl U."/>
            <person name="Sanchez S."/>
        </authorList>
    </citation>
    <scope>NUCLEOTIDE SEQUENCE [LARGE SCALE GENOMIC DNA]</scope>
    <source>
        <strain evidence="2 3">15515</strain>
    </source>
</reference>
<evidence type="ECO:0000256" key="1">
    <source>
        <dbReference type="SAM" id="MobiDB-lite"/>
    </source>
</evidence>
<comment type="caution">
    <text evidence="2">The sequence shown here is derived from an EMBL/GenBank/DDBJ whole genome shotgun (WGS) entry which is preliminary data.</text>
</comment>
<protein>
    <recommendedName>
        <fullName evidence="4">DUF4226 domain-containing protein</fullName>
    </recommendedName>
</protein>
<organism evidence="2 3">
    <name type="scientific">Mycobacteroides chelonae</name>
    <name type="common">Mycobacterium chelonae</name>
    <dbReference type="NCBI Taxonomy" id="1774"/>
    <lineage>
        <taxon>Bacteria</taxon>
        <taxon>Bacillati</taxon>
        <taxon>Actinomycetota</taxon>
        <taxon>Actinomycetes</taxon>
        <taxon>Mycobacteriales</taxon>
        <taxon>Mycobacteriaceae</taxon>
        <taxon>Mycobacteroides</taxon>
    </lineage>
</organism>
<evidence type="ECO:0000313" key="3">
    <source>
        <dbReference type="Proteomes" id="UP000180043"/>
    </source>
</evidence>
<feature type="compositionally biased region" description="Basic and acidic residues" evidence="1">
    <location>
        <begin position="183"/>
        <end position="193"/>
    </location>
</feature>
<dbReference type="EMBL" id="MLIQ01000027">
    <property type="protein sequence ID" value="OHU49617.1"/>
    <property type="molecule type" value="Genomic_DNA"/>
</dbReference>
<evidence type="ECO:0000313" key="2">
    <source>
        <dbReference type="EMBL" id="OHU49617.1"/>
    </source>
</evidence>
<dbReference type="AlphaFoldDB" id="A0A1S1LJI6"/>
<dbReference type="RefSeq" id="WP_007172130.1">
    <property type="nucleotide sequence ID" value="NZ_MLII01000053.1"/>
</dbReference>
<dbReference type="Proteomes" id="UP000180043">
    <property type="component" value="Unassembled WGS sequence"/>
</dbReference>
<evidence type="ECO:0008006" key="4">
    <source>
        <dbReference type="Google" id="ProtNLM"/>
    </source>
</evidence>
<proteinExistence type="predicted"/>